<keyword evidence="2" id="KW-1185">Reference proteome</keyword>
<organism evidence="1 2">
    <name type="scientific">Belliella aquatica</name>
    <dbReference type="NCBI Taxonomy" id="1323734"/>
    <lineage>
        <taxon>Bacteria</taxon>
        <taxon>Pseudomonadati</taxon>
        <taxon>Bacteroidota</taxon>
        <taxon>Cytophagia</taxon>
        <taxon>Cytophagales</taxon>
        <taxon>Cyclobacteriaceae</taxon>
        <taxon>Belliella</taxon>
    </lineage>
</organism>
<dbReference type="Pfam" id="PF13715">
    <property type="entry name" value="CarbopepD_reg_2"/>
    <property type="match status" value="1"/>
</dbReference>
<sequence>MKLGISLVIFFLLFHVSKSFSQVTLRGVVENENNNAPIPYAMIFLSNTSNGTLSDSLGNFTMIIEEGKHELIIKSMGFTTLNYEFDHSNIQNRLYKFKLASNDLELTEIEVDSKRDRVWYNNLEVFKSYFIGNSTNSMKSKLVNPNILILDDQSVQRTLLAKASQDLIIENTNLGYTIRYLLQTFEYNMAEKKIFYGGYSYFTEHDGLSKRKVKQVETNRKRAYEGSSMHLLRAIYNNSVAEEGFIVRRLKKIPNINRPSEEHLDSIARNLRLGRPTPYTFEEFARLKKLPKTIDQLEKKPVDLSQYITKEDGGKITLHFEDYLQVIYTKAKPDPNYVLPHKAENQESLIHFLNGKIEIYENGSFSPPFDLLFEGYMGWLKTGDLLPLDYNPL</sequence>
<dbReference type="Gene3D" id="2.60.40.1120">
    <property type="entry name" value="Carboxypeptidase-like, regulatory domain"/>
    <property type="match status" value="1"/>
</dbReference>
<reference evidence="2" key="1">
    <citation type="journal article" date="2019" name="Int. J. Syst. Evol. Microbiol.">
        <title>The Global Catalogue of Microorganisms (GCM) 10K type strain sequencing project: providing services to taxonomists for standard genome sequencing and annotation.</title>
        <authorList>
            <consortium name="The Broad Institute Genomics Platform"/>
            <consortium name="The Broad Institute Genome Sequencing Center for Infectious Disease"/>
            <person name="Wu L."/>
            <person name="Ma J."/>
        </authorList>
    </citation>
    <scope>NUCLEOTIDE SEQUENCE [LARGE SCALE GENOMIC DNA]</scope>
    <source>
        <strain evidence="2">CGMCC 1.12479</strain>
    </source>
</reference>
<accession>A0ABQ1MTT4</accession>
<gene>
    <name evidence="1" type="ORF">GCM10010993_25660</name>
</gene>
<evidence type="ECO:0000313" key="1">
    <source>
        <dbReference type="EMBL" id="GGC45947.1"/>
    </source>
</evidence>
<comment type="caution">
    <text evidence="1">The sequence shown here is derived from an EMBL/GenBank/DDBJ whole genome shotgun (WGS) entry which is preliminary data.</text>
</comment>
<name>A0ABQ1MTT4_9BACT</name>
<dbReference type="EMBL" id="BMFD01000009">
    <property type="protein sequence ID" value="GGC45947.1"/>
    <property type="molecule type" value="Genomic_DNA"/>
</dbReference>
<protein>
    <recommendedName>
        <fullName evidence="3">CarboxypepD_reg-like domain-containing protein</fullName>
    </recommendedName>
</protein>
<evidence type="ECO:0008006" key="3">
    <source>
        <dbReference type="Google" id="ProtNLM"/>
    </source>
</evidence>
<evidence type="ECO:0000313" key="2">
    <source>
        <dbReference type="Proteomes" id="UP000635885"/>
    </source>
</evidence>
<dbReference type="SUPFAM" id="SSF49464">
    <property type="entry name" value="Carboxypeptidase regulatory domain-like"/>
    <property type="match status" value="1"/>
</dbReference>
<proteinExistence type="predicted"/>
<dbReference type="Proteomes" id="UP000635885">
    <property type="component" value="Unassembled WGS sequence"/>
</dbReference>
<dbReference type="InterPro" id="IPR008969">
    <property type="entry name" value="CarboxyPept-like_regulatory"/>
</dbReference>